<protein>
    <recommendedName>
        <fullName evidence="3">DUF2922 domain-containing protein</fullName>
    </recommendedName>
</protein>
<sequence length="75" mass="8307">MEIKKKLVMTFKTLNGKNFSLSVDDPRENLTESEIKSAMTLVLSKGVFIVNGEELAALVDAKVVQTDTTEYDLVV</sequence>
<proteinExistence type="predicted"/>
<dbReference type="EMBL" id="LN650648">
    <property type="protein sequence ID" value="CEI73893.1"/>
    <property type="molecule type" value="Genomic_DNA"/>
</dbReference>
<evidence type="ECO:0000313" key="2">
    <source>
        <dbReference type="Proteomes" id="UP000245695"/>
    </source>
</evidence>
<evidence type="ECO:0000313" key="1">
    <source>
        <dbReference type="EMBL" id="CEI73893.1"/>
    </source>
</evidence>
<gene>
    <name evidence="1" type="ORF">FRIFI_2367</name>
</gene>
<dbReference type="InterPro" id="IPR021321">
    <property type="entry name" value="DUF2922"/>
</dbReference>
<dbReference type="Proteomes" id="UP000245695">
    <property type="component" value="Chromosome 1"/>
</dbReference>
<reference evidence="1 2" key="1">
    <citation type="submission" date="2014-09" db="EMBL/GenBank/DDBJ databases">
        <authorList>
            <person name="Hornung B.V."/>
        </authorList>
    </citation>
    <scope>NUCLEOTIDE SEQUENCE [LARGE SCALE GENOMIC DNA]</scope>
    <source>
        <strain evidence="1 2">FRIFI</strain>
    </source>
</reference>
<dbReference type="AlphaFoldDB" id="A0A2P2BU44"/>
<keyword evidence="2" id="KW-1185">Reference proteome</keyword>
<dbReference type="RefSeq" id="WP_166505957.1">
    <property type="nucleotide sequence ID" value="NZ_LN650648.1"/>
</dbReference>
<name>A0A2P2BU44_9FIRM</name>
<organism evidence="1 2">
    <name type="scientific">Romboutsia hominis</name>
    <dbReference type="NCBI Taxonomy" id="1507512"/>
    <lineage>
        <taxon>Bacteria</taxon>
        <taxon>Bacillati</taxon>
        <taxon>Bacillota</taxon>
        <taxon>Clostridia</taxon>
        <taxon>Peptostreptococcales</taxon>
        <taxon>Peptostreptococcaceae</taxon>
        <taxon>Romboutsia</taxon>
    </lineage>
</organism>
<evidence type="ECO:0008006" key="3">
    <source>
        <dbReference type="Google" id="ProtNLM"/>
    </source>
</evidence>
<dbReference type="Pfam" id="PF11148">
    <property type="entry name" value="DUF2922"/>
    <property type="match status" value="1"/>
</dbReference>
<accession>A0A2P2BU44</accession>
<dbReference type="KEGG" id="rhom:FRIFI_2367"/>